<protein>
    <recommendedName>
        <fullName evidence="3">DUF960 domain-containing protein</fullName>
    </recommendedName>
</protein>
<proteinExistence type="predicted"/>
<organism evidence="1 2">
    <name type="scientific">Streptococcus troglodytae</name>
    <dbReference type="NCBI Taxonomy" id="1111760"/>
    <lineage>
        <taxon>Bacteria</taxon>
        <taxon>Bacillati</taxon>
        <taxon>Bacillota</taxon>
        <taxon>Bacilli</taxon>
        <taxon>Lactobacillales</taxon>
        <taxon>Streptococcaceae</taxon>
        <taxon>Streptococcus</taxon>
    </lineage>
</organism>
<dbReference type="EMBL" id="AP014612">
    <property type="protein sequence ID" value="BAQ23618.1"/>
    <property type="molecule type" value="Genomic_DNA"/>
</dbReference>
<name>A0A1L7LHK6_9STRE</name>
<gene>
    <name evidence="1" type="ORF">SRT_03570</name>
</gene>
<dbReference type="RefSeq" id="WP_002277610.1">
    <property type="nucleotide sequence ID" value="NZ_AP014612.1"/>
</dbReference>
<sequence length="106" mass="12228">MAFTNTKGRYASFGVVTSLPPELIDVFWEILDNNLKGVFTLDTLLTFQLVNNQGQLSFKYYDKYSKTVIVSDYATKFDPFYPEIVQIIDNNGRETIILPYELDIDL</sequence>
<evidence type="ECO:0008006" key="3">
    <source>
        <dbReference type="Google" id="ProtNLM"/>
    </source>
</evidence>
<dbReference type="Proteomes" id="UP000217758">
    <property type="component" value="Chromosome"/>
</dbReference>
<dbReference type="Gene3D" id="3.10.450.150">
    <property type="entry name" value="enterococcus faecalis protein"/>
    <property type="match status" value="1"/>
</dbReference>
<accession>A0A1L7LHK6</accession>
<keyword evidence="2" id="KW-1185">Reference proteome</keyword>
<dbReference type="InterPro" id="IPR009303">
    <property type="entry name" value="DUF960"/>
</dbReference>
<evidence type="ECO:0000313" key="2">
    <source>
        <dbReference type="Proteomes" id="UP000217758"/>
    </source>
</evidence>
<evidence type="ECO:0000313" key="1">
    <source>
        <dbReference type="EMBL" id="BAQ23618.1"/>
    </source>
</evidence>
<dbReference type="KEGG" id="strg:SRT_03570"/>
<dbReference type="AlphaFoldDB" id="A0A1L7LHK6"/>
<reference evidence="1 2" key="1">
    <citation type="journal article" date="2016" name="Microbiol. Immunol.">
        <title>Complete genome sequence of Streptococcus troglodytae TKU31 isolated from the oral cavity of a chimpanzee (Pan troglodytes).</title>
        <authorList>
            <person name="Okamoto M."/>
            <person name="Naito M."/>
            <person name="Miyanohara M."/>
            <person name="Imai S."/>
            <person name="Nomura Y."/>
            <person name="Saito W."/>
            <person name="Momoi Y."/>
            <person name="Takada K."/>
            <person name="Miyabe-Nishiwaki T."/>
            <person name="Tomonaga M."/>
            <person name="Hanada N."/>
        </authorList>
    </citation>
    <scope>NUCLEOTIDE SEQUENCE [LARGE SCALE GENOMIC DNA]</scope>
    <source>
        <strain evidence="2">TKU 31</strain>
    </source>
</reference>
<dbReference type="Pfam" id="PF06124">
    <property type="entry name" value="DUF960"/>
    <property type="match status" value="1"/>
</dbReference>